<reference evidence="2" key="2">
    <citation type="journal article" date="2020" name="Nat. Commun.">
        <title>Large-scale genome sequencing of mycorrhizal fungi provides insights into the early evolution of symbiotic traits.</title>
        <authorList>
            <person name="Miyauchi S."/>
            <person name="Kiss E."/>
            <person name="Kuo A."/>
            <person name="Drula E."/>
            <person name="Kohler A."/>
            <person name="Sanchez-Garcia M."/>
            <person name="Morin E."/>
            <person name="Andreopoulos B."/>
            <person name="Barry K.W."/>
            <person name="Bonito G."/>
            <person name="Buee M."/>
            <person name="Carver A."/>
            <person name="Chen C."/>
            <person name="Cichocki N."/>
            <person name="Clum A."/>
            <person name="Culley D."/>
            <person name="Crous P.W."/>
            <person name="Fauchery L."/>
            <person name="Girlanda M."/>
            <person name="Hayes R.D."/>
            <person name="Keri Z."/>
            <person name="LaButti K."/>
            <person name="Lipzen A."/>
            <person name="Lombard V."/>
            <person name="Magnuson J."/>
            <person name="Maillard F."/>
            <person name="Murat C."/>
            <person name="Nolan M."/>
            <person name="Ohm R.A."/>
            <person name="Pangilinan J."/>
            <person name="Pereira M.F."/>
            <person name="Perotto S."/>
            <person name="Peter M."/>
            <person name="Pfister S."/>
            <person name="Riley R."/>
            <person name="Sitrit Y."/>
            <person name="Stielow J.B."/>
            <person name="Szollosi G."/>
            <person name="Zifcakova L."/>
            <person name="Stursova M."/>
            <person name="Spatafora J.W."/>
            <person name="Tedersoo L."/>
            <person name="Vaario L.M."/>
            <person name="Yamada A."/>
            <person name="Yan M."/>
            <person name="Wang P."/>
            <person name="Xu J."/>
            <person name="Bruns T."/>
            <person name="Baldrian P."/>
            <person name="Vilgalys R."/>
            <person name="Dunand C."/>
            <person name="Henrissat B."/>
            <person name="Grigoriev I.V."/>
            <person name="Hibbett D."/>
            <person name="Nagy L.G."/>
            <person name="Martin F.M."/>
        </authorList>
    </citation>
    <scope>NUCLEOTIDE SEQUENCE</scope>
    <source>
        <strain evidence="2">BED1</strain>
    </source>
</reference>
<dbReference type="InterPro" id="IPR011333">
    <property type="entry name" value="SKP1/BTB/POZ_sf"/>
</dbReference>
<reference evidence="2" key="1">
    <citation type="submission" date="2019-10" db="EMBL/GenBank/DDBJ databases">
        <authorList>
            <consortium name="DOE Joint Genome Institute"/>
            <person name="Kuo A."/>
            <person name="Miyauchi S."/>
            <person name="Kiss E."/>
            <person name="Drula E."/>
            <person name="Kohler A."/>
            <person name="Sanchez-Garcia M."/>
            <person name="Andreopoulos B."/>
            <person name="Barry K.W."/>
            <person name="Bonito G."/>
            <person name="Buee M."/>
            <person name="Carver A."/>
            <person name="Chen C."/>
            <person name="Cichocki N."/>
            <person name="Clum A."/>
            <person name="Culley D."/>
            <person name="Crous P.W."/>
            <person name="Fauchery L."/>
            <person name="Girlanda M."/>
            <person name="Hayes R."/>
            <person name="Keri Z."/>
            <person name="LaButti K."/>
            <person name="Lipzen A."/>
            <person name="Lombard V."/>
            <person name="Magnuson J."/>
            <person name="Maillard F."/>
            <person name="Morin E."/>
            <person name="Murat C."/>
            <person name="Nolan M."/>
            <person name="Ohm R."/>
            <person name="Pangilinan J."/>
            <person name="Pereira M."/>
            <person name="Perotto S."/>
            <person name="Peter M."/>
            <person name="Riley R."/>
            <person name="Sitrit Y."/>
            <person name="Stielow B."/>
            <person name="Szollosi G."/>
            <person name="Zifcakova L."/>
            <person name="Stursova M."/>
            <person name="Spatafora J.W."/>
            <person name="Tedersoo L."/>
            <person name="Vaario L.-M."/>
            <person name="Yamada A."/>
            <person name="Yan M."/>
            <person name="Wang P."/>
            <person name="Xu J."/>
            <person name="Bruns T."/>
            <person name="Baldrian P."/>
            <person name="Vilgalys R."/>
            <person name="Henrissat B."/>
            <person name="Grigoriev I.V."/>
            <person name="Hibbett D."/>
            <person name="Nagy L.G."/>
            <person name="Martin F.M."/>
        </authorList>
    </citation>
    <scope>NUCLEOTIDE SEQUENCE</scope>
    <source>
        <strain evidence="2">BED1</strain>
    </source>
</reference>
<dbReference type="InterPro" id="IPR000210">
    <property type="entry name" value="BTB/POZ_dom"/>
</dbReference>
<dbReference type="Gene3D" id="3.30.710.10">
    <property type="entry name" value="Potassium Channel Kv1.1, Chain A"/>
    <property type="match status" value="1"/>
</dbReference>
<sequence>MSESPLQESQDLESDSLPHCATSELDSRQSLEPVDAAAPFNRSNADVILRTSDNVDFRFYKLLLSLASPFFANMFALPQPGPLDKAADQTKYGLPIIPVAEKSFALYKLLSFCSPVYDIELPVLENLDVVMLVLDAADKYDMKCMGKFIVKMITAPEFLEQEPMRVFAIACRYRAEVETNIAARYMLRFAIWEPAYVAELDFISGSDYQRLVKFHASCGQAMSQLIRLWSLFPLPPLDCKVCRKNGLPRLSLKSYQDSVIDALRVRPCAETLMNTEWIEGLVRKAGSCPNCRDRVPRKMVEYAKELAVPINEIISEIHLEIKPY</sequence>
<dbReference type="EMBL" id="WHUW01000003">
    <property type="protein sequence ID" value="KAF8448901.1"/>
    <property type="molecule type" value="Genomic_DNA"/>
</dbReference>
<evidence type="ECO:0000313" key="3">
    <source>
        <dbReference type="Proteomes" id="UP001194468"/>
    </source>
</evidence>
<evidence type="ECO:0000259" key="1">
    <source>
        <dbReference type="PROSITE" id="PS50097"/>
    </source>
</evidence>
<accession>A0AAD4C4J8</accession>
<evidence type="ECO:0000313" key="2">
    <source>
        <dbReference type="EMBL" id="KAF8448901.1"/>
    </source>
</evidence>
<gene>
    <name evidence="2" type="ORF">L210DRAFT_957681</name>
</gene>
<organism evidence="2 3">
    <name type="scientific">Boletus edulis BED1</name>
    <dbReference type="NCBI Taxonomy" id="1328754"/>
    <lineage>
        <taxon>Eukaryota</taxon>
        <taxon>Fungi</taxon>
        <taxon>Dikarya</taxon>
        <taxon>Basidiomycota</taxon>
        <taxon>Agaricomycotina</taxon>
        <taxon>Agaricomycetes</taxon>
        <taxon>Agaricomycetidae</taxon>
        <taxon>Boletales</taxon>
        <taxon>Boletineae</taxon>
        <taxon>Boletaceae</taxon>
        <taxon>Boletoideae</taxon>
        <taxon>Boletus</taxon>
    </lineage>
</organism>
<protein>
    <recommendedName>
        <fullName evidence="1">BTB domain-containing protein</fullName>
    </recommendedName>
</protein>
<name>A0AAD4C4J8_BOLED</name>
<dbReference type="Pfam" id="PF00651">
    <property type="entry name" value="BTB"/>
    <property type="match status" value="1"/>
</dbReference>
<comment type="caution">
    <text evidence="2">The sequence shown here is derived from an EMBL/GenBank/DDBJ whole genome shotgun (WGS) entry which is preliminary data.</text>
</comment>
<dbReference type="PROSITE" id="PS50097">
    <property type="entry name" value="BTB"/>
    <property type="match status" value="1"/>
</dbReference>
<proteinExistence type="predicted"/>
<keyword evidence="3" id="KW-1185">Reference proteome</keyword>
<dbReference type="AlphaFoldDB" id="A0AAD4C4J8"/>
<feature type="domain" description="BTB" evidence="1">
    <location>
        <begin position="45"/>
        <end position="75"/>
    </location>
</feature>
<dbReference type="Proteomes" id="UP001194468">
    <property type="component" value="Unassembled WGS sequence"/>
</dbReference>